<proteinExistence type="predicted"/>
<accession>A0A8H3M4R0</accession>
<reference evidence="1" key="1">
    <citation type="submission" date="2019-10" db="EMBL/GenBank/DDBJ databases">
        <title>Conservation and host-specific expression of non-tandemly repeated heterogenous ribosome RNA gene in arbuscular mycorrhizal fungi.</title>
        <authorList>
            <person name="Maeda T."/>
            <person name="Kobayashi Y."/>
            <person name="Nakagawa T."/>
            <person name="Ezawa T."/>
            <person name="Yamaguchi K."/>
            <person name="Bino T."/>
            <person name="Nishimoto Y."/>
            <person name="Shigenobu S."/>
            <person name="Kawaguchi M."/>
        </authorList>
    </citation>
    <scope>NUCLEOTIDE SEQUENCE</scope>
    <source>
        <strain evidence="1">HR1</strain>
    </source>
</reference>
<evidence type="ECO:0000313" key="2">
    <source>
        <dbReference type="Proteomes" id="UP000615446"/>
    </source>
</evidence>
<sequence length="98" mass="11344">MGNLVDVYKLINPQLASLPYYDGQEEKDDRKIPSCSSNYPYNANNAINNEPEFLNWLRGKYHEVMVGTNQDAMRALMTERFSSIDTADTYEKRIKPYA</sequence>
<dbReference type="EMBL" id="BLAL01000286">
    <property type="protein sequence ID" value="GET00644.1"/>
    <property type="molecule type" value="Genomic_DNA"/>
</dbReference>
<protein>
    <submittedName>
        <fullName evidence="1">Uncharacterized protein</fullName>
    </submittedName>
</protein>
<dbReference type="Proteomes" id="UP000615446">
    <property type="component" value="Unassembled WGS sequence"/>
</dbReference>
<gene>
    <name evidence="1" type="ORF">RCL2_002709300</name>
</gene>
<dbReference type="AlphaFoldDB" id="A0A8H3M4R0"/>
<name>A0A8H3M4R0_9GLOM</name>
<organism evidence="1 2">
    <name type="scientific">Rhizophagus clarus</name>
    <dbReference type="NCBI Taxonomy" id="94130"/>
    <lineage>
        <taxon>Eukaryota</taxon>
        <taxon>Fungi</taxon>
        <taxon>Fungi incertae sedis</taxon>
        <taxon>Mucoromycota</taxon>
        <taxon>Glomeromycotina</taxon>
        <taxon>Glomeromycetes</taxon>
        <taxon>Glomerales</taxon>
        <taxon>Glomeraceae</taxon>
        <taxon>Rhizophagus</taxon>
    </lineage>
</organism>
<evidence type="ECO:0000313" key="1">
    <source>
        <dbReference type="EMBL" id="GET00644.1"/>
    </source>
</evidence>
<dbReference type="OrthoDB" id="2428276at2759"/>
<comment type="caution">
    <text evidence="1">The sequence shown here is derived from an EMBL/GenBank/DDBJ whole genome shotgun (WGS) entry which is preliminary data.</text>
</comment>